<keyword evidence="1" id="KW-0472">Membrane</keyword>
<gene>
    <name evidence="2" type="ORF">Pmar_PMAR025848</name>
</gene>
<dbReference type="RefSeq" id="XP_002766743.1">
    <property type="nucleotide sequence ID" value="XM_002766697.1"/>
</dbReference>
<keyword evidence="1" id="KW-0812">Transmembrane</keyword>
<dbReference type="OrthoDB" id="412157at2759"/>
<dbReference type="Gene3D" id="3.30.70.270">
    <property type="match status" value="1"/>
</dbReference>
<organism evidence="3">
    <name type="scientific">Perkinsus marinus (strain ATCC 50983 / TXsc)</name>
    <dbReference type="NCBI Taxonomy" id="423536"/>
    <lineage>
        <taxon>Eukaryota</taxon>
        <taxon>Sar</taxon>
        <taxon>Alveolata</taxon>
        <taxon>Perkinsozoa</taxon>
        <taxon>Perkinsea</taxon>
        <taxon>Perkinsida</taxon>
        <taxon>Perkinsidae</taxon>
        <taxon>Perkinsus</taxon>
    </lineage>
</organism>
<dbReference type="Gene3D" id="3.10.10.10">
    <property type="entry name" value="HIV Type 1 Reverse Transcriptase, subunit A, domain 1"/>
    <property type="match status" value="1"/>
</dbReference>
<keyword evidence="1" id="KW-1133">Transmembrane helix</keyword>
<dbReference type="OMA" id="CIEDSEE"/>
<evidence type="ECO:0000313" key="2">
    <source>
        <dbReference type="EMBL" id="EEQ99460.1"/>
    </source>
</evidence>
<keyword evidence="3" id="KW-1185">Reference proteome</keyword>
<name>C5LUW0_PERM5</name>
<dbReference type="SUPFAM" id="SSF56672">
    <property type="entry name" value="DNA/RNA polymerases"/>
    <property type="match status" value="1"/>
</dbReference>
<accession>C5LUW0</accession>
<dbReference type="AlphaFoldDB" id="C5LUW0"/>
<evidence type="ECO:0000256" key="1">
    <source>
        <dbReference type="SAM" id="Phobius"/>
    </source>
</evidence>
<feature type="transmembrane region" description="Helical" evidence="1">
    <location>
        <begin position="386"/>
        <end position="405"/>
    </location>
</feature>
<evidence type="ECO:0000313" key="3">
    <source>
        <dbReference type="Proteomes" id="UP000007800"/>
    </source>
</evidence>
<dbReference type="PANTHER" id="PTHR33050">
    <property type="entry name" value="REVERSE TRANSCRIPTASE DOMAIN-CONTAINING PROTEIN"/>
    <property type="match status" value="1"/>
</dbReference>
<reference evidence="2 3" key="1">
    <citation type="submission" date="2008-07" db="EMBL/GenBank/DDBJ databases">
        <authorList>
            <person name="El-Sayed N."/>
            <person name="Caler E."/>
            <person name="Inman J."/>
            <person name="Amedeo P."/>
            <person name="Hass B."/>
            <person name="Wortman J."/>
        </authorList>
    </citation>
    <scope>NUCLEOTIDE SEQUENCE [LARGE SCALE GENOMIC DNA]</scope>
    <source>
        <strain evidence="3">ATCC 50983 / TXsc</strain>
    </source>
</reference>
<protein>
    <recommendedName>
        <fullName evidence="4">Reverse transcriptase domain-containing protein</fullName>
    </recommendedName>
</protein>
<evidence type="ECO:0008006" key="4">
    <source>
        <dbReference type="Google" id="ProtNLM"/>
    </source>
</evidence>
<dbReference type="InParanoid" id="C5LUW0"/>
<proteinExistence type="predicted"/>
<feature type="transmembrane region" description="Helical" evidence="1">
    <location>
        <begin position="338"/>
        <end position="357"/>
    </location>
</feature>
<dbReference type="GeneID" id="9050868"/>
<dbReference type="InterPro" id="IPR043128">
    <property type="entry name" value="Rev_trsase/Diguanyl_cyclase"/>
</dbReference>
<dbReference type="Proteomes" id="UP000007800">
    <property type="component" value="Unassembled WGS sequence"/>
</dbReference>
<dbReference type="EMBL" id="GG685688">
    <property type="protein sequence ID" value="EEQ99460.1"/>
    <property type="molecule type" value="Genomic_DNA"/>
</dbReference>
<dbReference type="PANTHER" id="PTHR33050:SF7">
    <property type="entry name" value="RIBONUCLEASE H"/>
    <property type="match status" value="1"/>
</dbReference>
<sequence>MSSCIEDSEEYIPSYVARAVRSLELDAQEQFTDFRNGGMCALPGEEQPMSGQQVSFGKRLGKMLLEEGLKCNLKELVEKIDRKPTQEQADALEKAAEVAACNVRQALAAEFGSSILQRDKGNSIYCGLLSVITEQLELQDVDFPKICSQGLPLGIDVEIPHSSLYPRYKPKKQSLYEIPRVHSNYKSMLIPEVREKADCIVREEEAKGYIQRIDNSSLASGGRTYIRRAAVPKAGSYENGVRIVEDFKRSNTNLHSSIPNTARLPSVSHLRQLVGSLTAPHSQSTSSYKILQFDLKSAYRHLGIHPEERKNASFTHTFQDGNTVAYENMVLSFGHSAAAYWFVRYASLVLSCLELILRAMFSSTSSKPFACYMYVDDGFLCVRIEIYTEVAIIVIVFWLLLGSALSCNKLRCNSSDGTVVGIRVDTKDHPRFEIDPSKTGKLLEDLRKVVRAGRVSEQELSSLAGKLNRYASLRKYLKPYLQPFYGLLAVMRKVGRVTGSCPPGSEVHITARFFIKILTDPHAFHSVGPIRRSIDGFSGTLLLFTDASTRALGGVIALRDGCSDNFTKPEKSQRTIWFHKKNR</sequence>
<dbReference type="InterPro" id="IPR052055">
    <property type="entry name" value="Hepadnavirus_pol/RT"/>
</dbReference>
<dbReference type="InterPro" id="IPR043502">
    <property type="entry name" value="DNA/RNA_pol_sf"/>
</dbReference>